<feature type="region of interest" description="Disordered" evidence="1">
    <location>
        <begin position="158"/>
        <end position="192"/>
    </location>
</feature>
<organism evidence="2 3">
    <name type="scientific">Emiliania huxleyi (strain CCMP1516)</name>
    <dbReference type="NCBI Taxonomy" id="280463"/>
    <lineage>
        <taxon>Eukaryota</taxon>
        <taxon>Haptista</taxon>
        <taxon>Haptophyta</taxon>
        <taxon>Prymnesiophyceae</taxon>
        <taxon>Isochrysidales</taxon>
        <taxon>Noelaerhabdaceae</taxon>
        <taxon>Emiliania</taxon>
    </lineage>
</organism>
<evidence type="ECO:0000313" key="3">
    <source>
        <dbReference type="Proteomes" id="UP000013827"/>
    </source>
</evidence>
<dbReference type="EnsemblProtists" id="EOD16983">
    <property type="protein sequence ID" value="EOD16983"/>
    <property type="gene ID" value="EMIHUDRAFT_256056"/>
</dbReference>
<protein>
    <submittedName>
        <fullName evidence="2">Uncharacterized protein</fullName>
    </submittedName>
</protein>
<proteinExistence type="predicted"/>
<accession>A0A0D3J0E8</accession>
<dbReference type="Proteomes" id="UP000013827">
    <property type="component" value="Unassembled WGS sequence"/>
</dbReference>
<reference evidence="2" key="2">
    <citation type="submission" date="2024-10" db="UniProtKB">
        <authorList>
            <consortium name="EnsemblProtists"/>
        </authorList>
    </citation>
    <scope>IDENTIFICATION</scope>
</reference>
<dbReference type="PaxDb" id="2903-EOD16983"/>
<evidence type="ECO:0000313" key="2">
    <source>
        <dbReference type="EnsemblProtists" id="EOD16983"/>
    </source>
</evidence>
<keyword evidence="3" id="KW-1185">Reference proteome</keyword>
<name>A0A0D3J0E8_EMIH1</name>
<reference evidence="3" key="1">
    <citation type="journal article" date="2013" name="Nature">
        <title>Pan genome of the phytoplankton Emiliania underpins its global distribution.</title>
        <authorList>
            <person name="Read B.A."/>
            <person name="Kegel J."/>
            <person name="Klute M.J."/>
            <person name="Kuo A."/>
            <person name="Lefebvre S.C."/>
            <person name="Maumus F."/>
            <person name="Mayer C."/>
            <person name="Miller J."/>
            <person name="Monier A."/>
            <person name="Salamov A."/>
            <person name="Young J."/>
            <person name="Aguilar M."/>
            <person name="Claverie J.M."/>
            <person name="Frickenhaus S."/>
            <person name="Gonzalez K."/>
            <person name="Herman E.K."/>
            <person name="Lin Y.C."/>
            <person name="Napier J."/>
            <person name="Ogata H."/>
            <person name="Sarno A.F."/>
            <person name="Shmutz J."/>
            <person name="Schroeder D."/>
            <person name="de Vargas C."/>
            <person name="Verret F."/>
            <person name="von Dassow P."/>
            <person name="Valentin K."/>
            <person name="Van de Peer Y."/>
            <person name="Wheeler G."/>
            <person name="Dacks J.B."/>
            <person name="Delwiche C.F."/>
            <person name="Dyhrman S.T."/>
            <person name="Glockner G."/>
            <person name="John U."/>
            <person name="Richards T."/>
            <person name="Worden A.Z."/>
            <person name="Zhang X."/>
            <person name="Grigoriev I.V."/>
            <person name="Allen A.E."/>
            <person name="Bidle K."/>
            <person name="Borodovsky M."/>
            <person name="Bowler C."/>
            <person name="Brownlee C."/>
            <person name="Cock J.M."/>
            <person name="Elias M."/>
            <person name="Gladyshev V.N."/>
            <person name="Groth M."/>
            <person name="Guda C."/>
            <person name="Hadaegh A."/>
            <person name="Iglesias-Rodriguez M.D."/>
            <person name="Jenkins J."/>
            <person name="Jones B.M."/>
            <person name="Lawson T."/>
            <person name="Leese F."/>
            <person name="Lindquist E."/>
            <person name="Lobanov A."/>
            <person name="Lomsadze A."/>
            <person name="Malik S.B."/>
            <person name="Marsh M.E."/>
            <person name="Mackinder L."/>
            <person name="Mock T."/>
            <person name="Mueller-Roeber B."/>
            <person name="Pagarete A."/>
            <person name="Parker M."/>
            <person name="Probert I."/>
            <person name="Quesneville H."/>
            <person name="Raines C."/>
            <person name="Rensing S.A."/>
            <person name="Riano-Pachon D.M."/>
            <person name="Richier S."/>
            <person name="Rokitta S."/>
            <person name="Shiraiwa Y."/>
            <person name="Soanes D.M."/>
            <person name="van der Giezen M."/>
            <person name="Wahlund T.M."/>
            <person name="Williams B."/>
            <person name="Wilson W."/>
            <person name="Wolfe G."/>
            <person name="Wurch L.L."/>
        </authorList>
    </citation>
    <scope>NUCLEOTIDE SEQUENCE</scope>
</reference>
<feature type="compositionally biased region" description="Basic and acidic residues" evidence="1">
    <location>
        <begin position="178"/>
        <end position="192"/>
    </location>
</feature>
<dbReference type="AlphaFoldDB" id="A0A0D3J0E8"/>
<evidence type="ECO:0000256" key="1">
    <source>
        <dbReference type="SAM" id="MobiDB-lite"/>
    </source>
</evidence>
<sequence length="192" mass="20115">MTAGPPAPVPVPGWQELLASPDADSLLNALSGYALTEPQQAGSPLAVGLPNLEKLASRDMQSSKRFLDAAGLREAAREAGLSNPEIKVWVWLIIYAAPIPDPPPRPERAQLLGDVRRAVLALVVALRAGAVAPPADANGDRPVPRTLLTVVAWAMRAAREREPPPSAPPSPPACEADAGARRQGAAEETTRA</sequence>